<feature type="region of interest" description="Disordered" evidence="1">
    <location>
        <begin position="1"/>
        <end position="24"/>
    </location>
</feature>
<feature type="compositionally biased region" description="Polar residues" evidence="1">
    <location>
        <begin position="1542"/>
        <end position="1561"/>
    </location>
</feature>
<dbReference type="InterPro" id="IPR010730">
    <property type="entry name" value="HET"/>
</dbReference>
<reference evidence="3" key="1">
    <citation type="submission" date="2015-01" db="EMBL/GenBank/DDBJ databases">
        <authorList>
            <person name="Durling Mikael"/>
        </authorList>
    </citation>
    <scope>NUCLEOTIDE SEQUENCE</scope>
</reference>
<dbReference type="SUPFAM" id="SSF55874">
    <property type="entry name" value="ATPase domain of HSP90 chaperone/DNA topoisomerase II/histidine kinase"/>
    <property type="match status" value="1"/>
</dbReference>
<feature type="compositionally biased region" description="Basic and acidic residues" evidence="1">
    <location>
        <begin position="1562"/>
        <end position="1573"/>
    </location>
</feature>
<sequence>MDSKSQAQKYIEQFGRERAPEKKTRNIRDLERSVQKFANELYRSETHFLLELLQNADDNQYNKTSRPSFSIEYRECGLRIDCNEDGFTEENVEAICSVGNSTKATSSPGHKYIGEKGIGFKSVFRVATKVWIYSGSYKFALDRTKPLGIITPTWEDFPETPPEGGTAMYFRLSNDCDEKSFWDQIQVLDANALIFLTRLRELKLVIPKAGRLHERRLRREDNRIHHQAIESKIFENDQQILHYLICQYTAQDMPKEEKRSNCRTLDIMLAFPKLDNSNPRPRSQMMYAFLPIRDCGFKFLIQADFLLAASREDIDESSPWNQKILACLPDAFGNAIEYLNNTELRFTWPRYIPRQDEVQKEYRTVSRSMVAGLSKRDVLESESGQLRAPLTLTYIPKDYTLENGEPLSLSNASSHRYMSRRYGHGDKENLQLIRVKALTFHDFVRDLHESIREQAAKERPPEWHSHLAMVLVKNLIARNVRRSDVSKVPIIPLRDGRWVTADESWDRLFFPAEEPSTSVPEDTGLMEVHPNSVEDPFRFQLFQLFGAKPYSAAQICQAITKMHKSSAPPVVTVKTLISQTIFLFLQSWICPKDIDLWIATDQGEFRRASEVYMRPLDVGGNRFPALHADYLAAMPEGQDEWRRWLRQELHIFTIPRLVVYVGKHHFVLSPEMELIRNHWPSEDFLTLLRDNWDIYSGWLEANNHCSWPQAWESSRIQLQKQIASFKVQCKGTPSSYPLDQTVLPTVLQNDGEKVAKYFRVIDIPDPGEPSWAFLERFGVIVQPSATLFLQVLETAKKMACETEWVGFYEKIQIYASQEKATVKKAFAENPLIFIPENPFRAAQWSRPDNCIWSSPSFFKRTPTLVDNYPSCRAFFQDILGVQDADLQTALDELLLTSKSDGLDYFVKLFTYLNRHTSANARALITRSTEKFKTKPVFPIDTKGERPAVHHLGSISAESIWYIADRLHLREKFRGRIPLLAFDNDQLEKMKWIYLLPSMTKRSLSNLVVCKPLPGLKSTLHERLTSLLRGRAKHIVLLVPDPAARQKAEHELESAGVYSSEKVSVQWELIGPSGLVATSLPDVSNAASVLVEGQLRIYLSRMVINADSASLELSRTLATRYEIHQRHSLTLCGTLTWTDEDVEDQLKRDGISYDQDVTTFDVLEEPTVLSDEFSGWPPKPETWFTWVLKVTGAGITQLRSLLYAVRLLLFTRDTVVFAVLGIGMFIFIRKLDPALGSFRPQLYGWLLKKKANSHPDLGARDGHTAPQTRPPESSRYWYPTWGHTAPQETSPARGAFRTPPPPDYGPVRTSVPSSKPTATTSKHNNVLGNTFLAQNLPVDMLPDAKVTLMLLFAVVLLLLVWFSEPSTSDQPTHMEEALNVINPASHQSGEKSEAEEWRAGTIEIAEREGDWESGSTEDNVPKEKTPHEKDTPKLESKEVIQATLLPFDSGRYLSASGLDLQNHSQLKVQNISASITTKTGRFESDEGSVTETRTEIIVAPSSSREESSVEILGHPPALTNPKGISEAVNEASTSEKTGFEYVATNTPSSTPVEASLEASQTSEEQHPKAGDDRTGSISSASSTESIAEESMLRKTGVVETGETKLNNISPTDESPSKENRNEHHEPTPDGVTISSQLQDQYKDNVELAIGQPVNSTPMIEDHQSGMDTPVSLGDVPLKRLDGESSPQNFLRPDGQIERSEALEYSPASSLEMASGLPSILMGKKGLHSFGGGGVLAPGDRAVTSEFVEHFITRQDDNEFVNTSTGVMYNPSPTTMFVGEDTDQARFLGELYVSQHLSLLLGPDIYQPEENWTSSARSRNGHKPFDDQEPVNSTFTIAEKRGMGKARGSVSRAFKLSDPGLETCRFHIQVCVTAGGLQSPFRLSNAQYTKCRDMTLKGQAKPSNVYILARVYHIHTNPQIAFYTDPWQLYQKGLIDLESSSAFRGTVSRAAPAIPVESQDAATASEMQGIYHSKRVNQNEIRLLKLESSVDLNSPLVGKLIVKSTKETNDSLRYWAISYVWGSAPTPLSPFKLVINGVKIPISESLWTCLCRLRSENVTDYVWADAICINQTDDLEKAMQVRQMGRIYSKADRVIIWMGSKQDKDCNAMSILKKLRDPREAQELRHNEQFSVTEKEKEQIWAFLQRPWFTRTWTIQELVLGNRVSISYQDAEMEWDDFMGSVLLFEENIFRTKGGGRELYVTPSNPARALDHIRQTWQGRSLEAGGSRLKLPILRLVEMFFYAQASMPRDKLFAMHSMASDTSYEIDGFSRPDYESDDSTILARYATEFVKRNKVLELLYSAGRDKGSKFSSWIPDMMNHARRPQYGPTISTWKAMGTVNNFRFSAGASQSPNPTVTHPGRYPFLTITGKMFDGIQSERSLKIGDDATAISFVQILEELRQLLSNLPSYPNLSHKKRWRDHVLIQTLIGDAIGPQWGTSRSVLTDDSQEDGEVLERWPLGFEQEILSIRSGRDSNQYRSKPAEVQQKINGFWRTAAAFLGKVPNPALCVTTKGYVGVVPRGTRQKDKVLLVHGARVPFVVRQEPGTDHYELIGECYIHGAMYYDDAVAGKVMDERVMLV</sequence>
<feature type="compositionally biased region" description="Basic and acidic residues" evidence="1">
    <location>
        <begin position="1613"/>
        <end position="1626"/>
    </location>
</feature>
<feature type="compositionally biased region" description="Basic and acidic residues" evidence="1">
    <location>
        <begin position="1418"/>
        <end position="1433"/>
    </location>
</feature>
<feature type="region of interest" description="Disordered" evidence="1">
    <location>
        <begin position="1499"/>
        <end position="1632"/>
    </location>
</feature>
<dbReference type="NCBIfam" id="NF047352">
    <property type="entry name" value="P_loop_sacsin"/>
    <property type="match status" value="1"/>
</dbReference>
<feature type="compositionally biased region" description="Polar residues" evidence="1">
    <location>
        <begin position="1309"/>
        <end position="1321"/>
    </location>
</feature>
<feature type="compositionally biased region" description="Polar residues" evidence="1">
    <location>
        <begin position="1602"/>
        <end position="1612"/>
    </location>
</feature>
<feature type="compositionally biased region" description="Low complexity" evidence="1">
    <location>
        <begin position="1575"/>
        <end position="1588"/>
    </location>
</feature>
<evidence type="ECO:0000256" key="1">
    <source>
        <dbReference type="SAM" id="MobiDB-lite"/>
    </source>
</evidence>
<feature type="compositionally biased region" description="Basic and acidic residues" evidence="1">
    <location>
        <begin position="14"/>
        <end position="24"/>
    </location>
</feature>
<feature type="domain" description="Heterokaryon incompatibility" evidence="2">
    <location>
        <begin position="2012"/>
        <end position="2155"/>
    </location>
</feature>
<feature type="region of interest" description="Disordered" evidence="1">
    <location>
        <begin position="1255"/>
        <end position="1321"/>
    </location>
</feature>
<evidence type="ECO:0000259" key="2">
    <source>
        <dbReference type="Pfam" id="PF06985"/>
    </source>
</evidence>
<dbReference type="Pfam" id="PF26639">
    <property type="entry name" value="Het-6_barrel"/>
    <property type="match status" value="1"/>
</dbReference>
<accession>A0A0B7K1T2</accession>
<organism evidence="3">
    <name type="scientific">Bionectria ochroleuca</name>
    <name type="common">Gliocladium roseum</name>
    <dbReference type="NCBI Taxonomy" id="29856"/>
    <lineage>
        <taxon>Eukaryota</taxon>
        <taxon>Fungi</taxon>
        <taxon>Dikarya</taxon>
        <taxon>Ascomycota</taxon>
        <taxon>Pezizomycotina</taxon>
        <taxon>Sordariomycetes</taxon>
        <taxon>Hypocreomycetidae</taxon>
        <taxon>Hypocreales</taxon>
        <taxon>Bionectriaceae</taxon>
        <taxon>Clonostachys</taxon>
    </lineage>
</organism>
<dbReference type="EMBL" id="CDPU01000022">
    <property type="protein sequence ID" value="CEO51318.1"/>
    <property type="molecule type" value="Genomic_DNA"/>
</dbReference>
<gene>
    <name evidence="3" type="ORF">BN869_000007376_1</name>
</gene>
<evidence type="ECO:0000313" key="3">
    <source>
        <dbReference type="EMBL" id="CEO51318.1"/>
    </source>
</evidence>
<dbReference type="PANTHER" id="PTHR32387:SF0">
    <property type="entry name" value="PROTEIN NO VEIN"/>
    <property type="match status" value="1"/>
</dbReference>
<dbReference type="InterPro" id="IPR036890">
    <property type="entry name" value="HATPase_C_sf"/>
</dbReference>
<dbReference type="PANTHER" id="PTHR32387">
    <property type="entry name" value="WU:FJ29H11"/>
    <property type="match status" value="1"/>
</dbReference>
<feature type="region of interest" description="Disordered" evidence="1">
    <location>
        <begin position="1403"/>
        <end position="1433"/>
    </location>
</feature>
<dbReference type="Pfam" id="PF06985">
    <property type="entry name" value="HET"/>
    <property type="match status" value="1"/>
</dbReference>
<protein>
    <recommendedName>
        <fullName evidence="2">Heterokaryon incompatibility domain-containing protein</fullName>
    </recommendedName>
</protein>
<dbReference type="Gene3D" id="3.30.565.10">
    <property type="entry name" value="Histidine kinase-like ATPase, C-terminal domain"/>
    <property type="match status" value="1"/>
</dbReference>
<name>A0A0B7K1T2_BIOOC</name>
<dbReference type="InterPro" id="IPR052957">
    <property type="entry name" value="Auxin_embryo_med"/>
</dbReference>
<proteinExistence type="predicted"/>